<dbReference type="Gene3D" id="3.40.390.10">
    <property type="entry name" value="Collagenase (Catalytic Domain)"/>
    <property type="match status" value="1"/>
</dbReference>
<feature type="chain" id="PRO_5047108458" evidence="2">
    <location>
        <begin position="20"/>
        <end position="759"/>
    </location>
</feature>
<comment type="caution">
    <text evidence="4">The sequence shown here is derived from an EMBL/GenBank/DDBJ whole genome shotgun (WGS) entry which is preliminary data.</text>
</comment>
<name>A0ABW3J489_9FLAO</name>
<dbReference type="InterPro" id="IPR026444">
    <property type="entry name" value="Secre_tail"/>
</dbReference>
<dbReference type="Pfam" id="PF13583">
    <property type="entry name" value="Reprolysin_4"/>
    <property type="match status" value="1"/>
</dbReference>
<evidence type="ECO:0000256" key="2">
    <source>
        <dbReference type="SAM" id="SignalP"/>
    </source>
</evidence>
<feature type="signal peptide" evidence="2">
    <location>
        <begin position="1"/>
        <end position="19"/>
    </location>
</feature>
<accession>A0ABW3J489</accession>
<evidence type="ECO:0000256" key="1">
    <source>
        <dbReference type="ARBA" id="ARBA00022729"/>
    </source>
</evidence>
<sequence length="759" mass="82221">MKKYILSLLCFFSIILSNAQSKNVWQKVSSDNINSLVTSKKLKQSDESQKFYKLDTLEFRKSLLNVSDKFSGKIGIIINFPNIDGDLEKFQVWENSNFAPLLQAKYPNIRSYVGKSLSRKSTTINFSVSPRGIQTMVLSPNNSSEFIEPTLNDKSIYVLFDSKSKGVKDSPFNCKTLDKSINQEIINKSQYASRSTDQSYKTLRLAISCTGEYGAYFGGVSQALEAMNATMTRVNGVFEKDLALHLNIIDNNEQIIYTRGSTDPYSPASIGINNGVWNQELQTNLTNVIGNEAYDIGHLFGASGGGGNAGCIGCVCDDDDGFNSETKGSAFTAPSDNIPEGDNFDIDYVAHELGHQLGANHTFSYSPEISSVQVEPGSGTTIMGYAGVATPSNLNIQFNSDPYFTYRSILQIENNLKNKLCVVGIPISNSPPVVNAGSDFSVPSGTAYILKGTATDVDGDSLTYCWEQNNSATGSQTGSNSVASATKISGPNYRSFEPKDSPNRFLPSFSRVLSGSLSSTWESVSTVARTLKFTLTVRDNNPNGAQTDSDEVSVTSRAPFNASTSPGGVGPFRVTSQNSSGIIWNLGASQTITWDVNNTTSLSGSANVNIKLSIDGGATFPYVLASNTPNDGNQVITVPSTPSASNCRVLIEPTANVYYAINSRGFSIAGLGNEDFALTNFRLFPNPNNGSFIIQFESQTINEIAVTIHDLRGRSILEKRFNNSGLFSQNVSLSPIQKGIYLVTIKDGDRKVVKKIVVE</sequence>
<keyword evidence="5" id="KW-1185">Reference proteome</keyword>
<keyword evidence="1 2" id="KW-0732">Signal</keyword>
<organism evidence="4 5">
    <name type="scientific">Flavobacterium myungsuense</name>
    <dbReference type="NCBI Taxonomy" id="651823"/>
    <lineage>
        <taxon>Bacteria</taxon>
        <taxon>Pseudomonadati</taxon>
        <taxon>Bacteroidota</taxon>
        <taxon>Flavobacteriia</taxon>
        <taxon>Flavobacteriales</taxon>
        <taxon>Flavobacteriaceae</taxon>
        <taxon>Flavobacterium</taxon>
    </lineage>
</organism>
<evidence type="ECO:0000313" key="4">
    <source>
        <dbReference type="EMBL" id="MFD0984988.1"/>
    </source>
</evidence>
<feature type="domain" description="Secretion system C-terminal sorting" evidence="3">
    <location>
        <begin position="683"/>
        <end position="758"/>
    </location>
</feature>
<protein>
    <submittedName>
        <fullName evidence="4">Reprolysin-like metallopeptidase</fullName>
    </submittedName>
</protein>
<dbReference type="InterPro" id="IPR024079">
    <property type="entry name" value="MetalloPept_cat_dom_sf"/>
</dbReference>
<dbReference type="InterPro" id="IPR013783">
    <property type="entry name" value="Ig-like_fold"/>
</dbReference>
<evidence type="ECO:0000259" key="3">
    <source>
        <dbReference type="Pfam" id="PF18962"/>
    </source>
</evidence>
<dbReference type="NCBIfam" id="TIGR04183">
    <property type="entry name" value="Por_Secre_tail"/>
    <property type="match status" value="1"/>
</dbReference>
<dbReference type="Pfam" id="PF18962">
    <property type="entry name" value="Por_Secre_tail"/>
    <property type="match status" value="1"/>
</dbReference>
<dbReference type="Proteomes" id="UP001597051">
    <property type="component" value="Unassembled WGS sequence"/>
</dbReference>
<gene>
    <name evidence="4" type="ORF">ACFQ0S_10940</name>
</gene>
<dbReference type="RefSeq" id="WP_379757586.1">
    <property type="nucleotide sequence ID" value="NZ_JBHSYB010000027.1"/>
</dbReference>
<reference evidence="5" key="1">
    <citation type="journal article" date="2019" name="Int. J. Syst. Evol. Microbiol.">
        <title>The Global Catalogue of Microorganisms (GCM) 10K type strain sequencing project: providing services to taxonomists for standard genome sequencing and annotation.</title>
        <authorList>
            <consortium name="The Broad Institute Genomics Platform"/>
            <consortium name="The Broad Institute Genome Sequencing Center for Infectious Disease"/>
            <person name="Wu L."/>
            <person name="Ma J."/>
        </authorList>
    </citation>
    <scope>NUCLEOTIDE SEQUENCE [LARGE SCALE GENOMIC DNA]</scope>
    <source>
        <strain evidence="5">CECT 7649</strain>
    </source>
</reference>
<proteinExistence type="predicted"/>
<dbReference type="EMBL" id="JBHTIZ010000026">
    <property type="protein sequence ID" value="MFD0984988.1"/>
    <property type="molecule type" value="Genomic_DNA"/>
</dbReference>
<dbReference type="Gene3D" id="2.60.40.10">
    <property type="entry name" value="Immunoglobulins"/>
    <property type="match status" value="1"/>
</dbReference>
<dbReference type="SUPFAM" id="SSF55486">
    <property type="entry name" value="Metalloproteases ('zincins'), catalytic domain"/>
    <property type="match status" value="1"/>
</dbReference>
<evidence type="ECO:0000313" key="5">
    <source>
        <dbReference type="Proteomes" id="UP001597051"/>
    </source>
</evidence>